<keyword evidence="1" id="KW-1133">Transmembrane helix</keyword>
<feature type="transmembrane region" description="Helical" evidence="1">
    <location>
        <begin position="143"/>
        <end position="161"/>
    </location>
</feature>
<proteinExistence type="predicted"/>
<name>A0A0M8JPR2_9CHLR</name>
<feature type="transmembrane region" description="Helical" evidence="1">
    <location>
        <begin position="6"/>
        <end position="23"/>
    </location>
</feature>
<keyword evidence="1" id="KW-0472">Membrane</keyword>
<keyword evidence="1" id="KW-0812">Transmembrane</keyword>
<evidence type="ECO:0000256" key="1">
    <source>
        <dbReference type="SAM" id="Phobius"/>
    </source>
</evidence>
<reference evidence="2" key="1">
    <citation type="journal article" date="2015" name="Genome Announc.">
        <title>Draft Genome Sequences of Anaerolinea thermolimosa IMO-1, Bellilinea caldifistulae GOMI-1, Leptolinea tardivitalis YMTK-2, Levilinea saccharolytica KIBI-1, Longilinea arvoryzae KOME-1, Previously Described as Members of the Class Anaerolineae (Chloroflexi).</title>
        <authorList>
            <person name="Matsuura N."/>
            <person name="Tourlousse M.D."/>
            <person name="Ohashi A."/>
            <person name="Hugenholtz P."/>
            <person name="Sekiguchi Y."/>
        </authorList>
    </citation>
    <scope>NUCLEOTIDE SEQUENCE</scope>
    <source>
        <strain evidence="2">KIBI-1</strain>
    </source>
</reference>
<protein>
    <submittedName>
        <fullName evidence="2">Uncharacterized protein</fullName>
    </submittedName>
</protein>
<dbReference type="OrthoDB" id="165690at2"/>
<feature type="transmembrane region" description="Helical" evidence="1">
    <location>
        <begin position="118"/>
        <end position="136"/>
    </location>
</feature>
<feature type="transmembrane region" description="Helical" evidence="1">
    <location>
        <begin position="51"/>
        <end position="69"/>
    </location>
</feature>
<dbReference type="RefSeq" id="WP_062419331.1">
    <property type="nucleotide sequence ID" value="NZ_BBXZ01000157.1"/>
</dbReference>
<accession>A0A0M8JPR2</accession>
<gene>
    <name evidence="2" type="ORF">LSAC_02920</name>
</gene>
<feature type="transmembrane region" description="Helical" evidence="1">
    <location>
        <begin position="167"/>
        <end position="187"/>
    </location>
</feature>
<sequence length="204" mass="21832">MIFSQTAGLALIVILAASLIVLVSERWYWSLGALALQYVGVFWLVANNWPLGLSLAKLVVGWMAVAVIAASRSEDELREERFPGRAGQLFRGLAAILVWALVFSISPQAREWFPVQTPVLQGGMLLAGIGLLHLGMTARPQRVVMGLLTVIAGFEVLYSGLERSVLVAGLLGVVNLGLALAGSYGMLSGQFAETPLDEEQEPAA</sequence>
<feature type="transmembrane region" description="Helical" evidence="1">
    <location>
        <begin position="89"/>
        <end position="106"/>
    </location>
</feature>
<organism evidence="2">
    <name type="scientific">Levilinea saccharolytica</name>
    <dbReference type="NCBI Taxonomy" id="229921"/>
    <lineage>
        <taxon>Bacteria</taxon>
        <taxon>Bacillati</taxon>
        <taxon>Chloroflexota</taxon>
        <taxon>Anaerolineae</taxon>
        <taxon>Anaerolineales</taxon>
        <taxon>Anaerolineaceae</taxon>
        <taxon>Levilinea</taxon>
    </lineage>
</organism>
<dbReference type="EMBL" id="DF967975">
    <property type="protein sequence ID" value="GAP19022.1"/>
    <property type="molecule type" value="Genomic_DNA"/>
</dbReference>
<dbReference type="AlphaFoldDB" id="A0A0M8JPR2"/>
<evidence type="ECO:0000313" key="2">
    <source>
        <dbReference type="EMBL" id="GAP19022.1"/>
    </source>
</evidence>